<feature type="transmembrane region" description="Helical" evidence="7">
    <location>
        <begin position="12"/>
        <end position="31"/>
    </location>
</feature>
<evidence type="ECO:0000313" key="9">
    <source>
        <dbReference type="EMBL" id="GAA3278330.1"/>
    </source>
</evidence>
<evidence type="ECO:0000256" key="1">
    <source>
        <dbReference type="ARBA" id="ARBA00005791"/>
    </source>
</evidence>
<keyword evidence="7" id="KW-1133">Transmembrane helix</keyword>
<dbReference type="PANTHER" id="PTHR13887:SF14">
    <property type="entry name" value="DISULFIDE BOND FORMATION PROTEIN D"/>
    <property type="match status" value="1"/>
</dbReference>
<evidence type="ECO:0000313" key="10">
    <source>
        <dbReference type="Proteomes" id="UP001501736"/>
    </source>
</evidence>
<keyword evidence="7" id="KW-0472">Membrane</keyword>
<evidence type="ECO:0000256" key="3">
    <source>
        <dbReference type="ARBA" id="ARBA00023002"/>
    </source>
</evidence>
<dbReference type="Proteomes" id="UP001501736">
    <property type="component" value="Unassembled WGS sequence"/>
</dbReference>
<comment type="similarity">
    <text evidence="1">Belongs to the thioredoxin family. DsbA subfamily.</text>
</comment>
<name>A0ABP6R8X1_9MICC</name>
<evidence type="ECO:0000256" key="4">
    <source>
        <dbReference type="ARBA" id="ARBA00023157"/>
    </source>
</evidence>
<dbReference type="InterPro" id="IPR013766">
    <property type="entry name" value="Thioredoxin_domain"/>
</dbReference>
<feature type="region of interest" description="Disordered" evidence="6">
    <location>
        <begin position="35"/>
        <end position="73"/>
    </location>
</feature>
<proteinExistence type="inferred from homology"/>
<sequence>MSRHSALTGRSWVIPVVVVAVAAVVIALLLWPGGDEDSSRAGSAGSEPNRAESAPTDVVTPGEQEDGTQDSQTQDFSFVETHEEEDPLALGPVDAPVTMVVFSDYQCPYCASWSQDTLPAMMDYVEAGDLRIEWRDLNVYGPPSVRASKAAYAAGVQDSFMEYHHELFPEGEHLAEDQLTREALVGLAGDLGLDVETFREDMTSQKTADQIETNSSLGTDLGLYSTPGFVIDGEPMVGAQPTEQFTQRVDQALVDAGA</sequence>
<keyword evidence="7" id="KW-0812">Transmembrane</keyword>
<feature type="domain" description="Thioredoxin" evidence="8">
    <location>
        <begin position="67"/>
        <end position="254"/>
    </location>
</feature>
<organism evidence="9 10">
    <name type="scientific">Nesterenkonia halobia</name>
    <dbReference type="NCBI Taxonomy" id="37922"/>
    <lineage>
        <taxon>Bacteria</taxon>
        <taxon>Bacillati</taxon>
        <taxon>Actinomycetota</taxon>
        <taxon>Actinomycetes</taxon>
        <taxon>Micrococcales</taxon>
        <taxon>Micrococcaceae</taxon>
        <taxon>Nesterenkonia</taxon>
    </lineage>
</organism>
<evidence type="ECO:0000256" key="6">
    <source>
        <dbReference type="SAM" id="MobiDB-lite"/>
    </source>
</evidence>
<evidence type="ECO:0000256" key="2">
    <source>
        <dbReference type="ARBA" id="ARBA00022729"/>
    </source>
</evidence>
<keyword evidence="3" id="KW-0560">Oxidoreductase</keyword>
<dbReference type="Pfam" id="PF13462">
    <property type="entry name" value="Thioredoxin_4"/>
    <property type="match status" value="1"/>
</dbReference>
<keyword evidence="5" id="KW-0676">Redox-active center</keyword>
<keyword evidence="2" id="KW-0732">Signal</keyword>
<dbReference type="PROSITE" id="PS51352">
    <property type="entry name" value="THIOREDOXIN_2"/>
    <property type="match status" value="1"/>
</dbReference>
<dbReference type="InterPro" id="IPR012336">
    <property type="entry name" value="Thioredoxin-like_fold"/>
</dbReference>
<reference evidence="10" key="1">
    <citation type="journal article" date="2019" name="Int. J. Syst. Evol. Microbiol.">
        <title>The Global Catalogue of Microorganisms (GCM) 10K type strain sequencing project: providing services to taxonomists for standard genome sequencing and annotation.</title>
        <authorList>
            <consortium name="The Broad Institute Genomics Platform"/>
            <consortium name="The Broad Institute Genome Sequencing Center for Infectious Disease"/>
            <person name="Wu L."/>
            <person name="Ma J."/>
        </authorList>
    </citation>
    <scope>NUCLEOTIDE SEQUENCE [LARGE SCALE GENOMIC DNA]</scope>
    <source>
        <strain evidence="10">JCM 11483</strain>
    </source>
</reference>
<dbReference type="Gene3D" id="3.40.30.10">
    <property type="entry name" value="Glutaredoxin"/>
    <property type="match status" value="1"/>
</dbReference>
<keyword evidence="10" id="KW-1185">Reference proteome</keyword>
<comment type="caution">
    <text evidence="9">The sequence shown here is derived from an EMBL/GenBank/DDBJ whole genome shotgun (WGS) entry which is preliminary data.</text>
</comment>
<accession>A0ABP6R8X1</accession>
<dbReference type="RefSeq" id="WP_344717157.1">
    <property type="nucleotide sequence ID" value="NZ_BAAAYG010000001.1"/>
</dbReference>
<keyword evidence="4" id="KW-1015">Disulfide bond</keyword>
<gene>
    <name evidence="9" type="ORF">GCM10020260_00310</name>
</gene>
<evidence type="ECO:0000256" key="5">
    <source>
        <dbReference type="ARBA" id="ARBA00023284"/>
    </source>
</evidence>
<dbReference type="InterPro" id="IPR036249">
    <property type="entry name" value="Thioredoxin-like_sf"/>
</dbReference>
<evidence type="ECO:0000256" key="7">
    <source>
        <dbReference type="SAM" id="Phobius"/>
    </source>
</evidence>
<dbReference type="SUPFAM" id="SSF52833">
    <property type="entry name" value="Thioredoxin-like"/>
    <property type="match status" value="1"/>
</dbReference>
<dbReference type="PANTHER" id="PTHR13887">
    <property type="entry name" value="GLUTATHIONE S-TRANSFERASE KAPPA"/>
    <property type="match status" value="1"/>
</dbReference>
<dbReference type="EMBL" id="BAAAYG010000001">
    <property type="protein sequence ID" value="GAA3278330.1"/>
    <property type="molecule type" value="Genomic_DNA"/>
</dbReference>
<evidence type="ECO:0000259" key="8">
    <source>
        <dbReference type="PROSITE" id="PS51352"/>
    </source>
</evidence>
<protein>
    <submittedName>
        <fullName evidence="9">Thioredoxin domain-containing protein</fullName>
    </submittedName>
</protein>